<protein>
    <submittedName>
        <fullName evidence="4">Peptidase C13</fullName>
    </submittedName>
</protein>
<dbReference type="AlphaFoldDB" id="A0A418YJL4"/>
<keyword evidence="5" id="KW-1185">Reference proteome</keyword>
<dbReference type="InterPro" id="IPR001096">
    <property type="entry name" value="Peptidase_C13"/>
</dbReference>
<dbReference type="Proteomes" id="UP000283255">
    <property type="component" value="Unassembled WGS sequence"/>
</dbReference>
<dbReference type="RefSeq" id="WP_119908720.1">
    <property type="nucleotide sequence ID" value="NZ_QZCH01000001.1"/>
</dbReference>
<dbReference type="GO" id="GO:0006508">
    <property type="term" value="P:proteolysis"/>
    <property type="evidence" value="ECO:0007669"/>
    <property type="project" value="InterPro"/>
</dbReference>
<evidence type="ECO:0000256" key="2">
    <source>
        <dbReference type="SAM" id="MobiDB-lite"/>
    </source>
</evidence>
<proteinExistence type="predicted"/>
<dbReference type="Gene3D" id="3.40.50.1460">
    <property type="match status" value="1"/>
</dbReference>
<dbReference type="PANTHER" id="PTHR23084:SF263">
    <property type="entry name" value="MORN REPEAT-CONTAINING PROTEIN 1"/>
    <property type="match status" value="1"/>
</dbReference>
<dbReference type="OrthoDB" id="345222at2"/>
<dbReference type="Gene3D" id="2.20.110.10">
    <property type="entry name" value="Histone H3 K4-specific methyltransferase SET7/9 N-terminal domain"/>
    <property type="match status" value="3"/>
</dbReference>
<evidence type="ECO:0000256" key="3">
    <source>
        <dbReference type="SAM" id="Phobius"/>
    </source>
</evidence>
<dbReference type="GO" id="GO:0008233">
    <property type="term" value="F:peptidase activity"/>
    <property type="evidence" value="ECO:0007669"/>
    <property type="project" value="InterPro"/>
</dbReference>
<keyword evidence="1" id="KW-0677">Repeat</keyword>
<comment type="caution">
    <text evidence="4">The sequence shown here is derived from an EMBL/GenBank/DDBJ whole genome shotgun (WGS) entry which is preliminary data.</text>
</comment>
<dbReference type="SUPFAM" id="SSF82185">
    <property type="entry name" value="Histone H3 K4-specific methyltransferase SET7/9 N-terminal domain"/>
    <property type="match status" value="3"/>
</dbReference>
<feature type="region of interest" description="Disordered" evidence="2">
    <location>
        <begin position="555"/>
        <end position="577"/>
    </location>
</feature>
<feature type="compositionally biased region" description="Basic and acidic residues" evidence="2">
    <location>
        <begin position="563"/>
        <end position="577"/>
    </location>
</feature>
<evidence type="ECO:0000313" key="5">
    <source>
        <dbReference type="Proteomes" id="UP000283255"/>
    </source>
</evidence>
<dbReference type="InterPro" id="IPR003409">
    <property type="entry name" value="MORN"/>
</dbReference>
<reference evidence="4 5" key="1">
    <citation type="submission" date="2018-09" db="EMBL/GenBank/DDBJ databases">
        <authorList>
            <person name="Wang F."/>
        </authorList>
    </citation>
    <scope>NUCLEOTIDE SEQUENCE [LARGE SCALE GENOMIC DNA]</scope>
    <source>
        <strain evidence="4 5">PLHSC7-2</strain>
    </source>
</reference>
<evidence type="ECO:0000313" key="4">
    <source>
        <dbReference type="EMBL" id="RJG51172.1"/>
    </source>
</evidence>
<name>A0A418YJL4_9GAMM</name>
<dbReference type="SMART" id="SM00698">
    <property type="entry name" value="MORN"/>
    <property type="match status" value="9"/>
</dbReference>
<keyword evidence="3" id="KW-0472">Membrane</keyword>
<keyword evidence="3" id="KW-0812">Transmembrane</keyword>
<gene>
    <name evidence="4" type="ORF">D1Z90_00055</name>
</gene>
<dbReference type="Pfam" id="PF01650">
    <property type="entry name" value="Peptidase_C13"/>
    <property type="match status" value="1"/>
</dbReference>
<accession>A0A418YJL4</accession>
<evidence type="ECO:0000256" key="1">
    <source>
        <dbReference type="ARBA" id="ARBA00022737"/>
    </source>
</evidence>
<organism evidence="4 5">
    <name type="scientific">Motilimonas pumila</name>
    <dbReference type="NCBI Taxonomy" id="2303987"/>
    <lineage>
        <taxon>Bacteria</taxon>
        <taxon>Pseudomonadati</taxon>
        <taxon>Pseudomonadota</taxon>
        <taxon>Gammaproteobacteria</taxon>
        <taxon>Alteromonadales</taxon>
        <taxon>Alteromonadales genera incertae sedis</taxon>
        <taxon>Motilimonas</taxon>
    </lineage>
</organism>
<sequence length="577" mass="64115">MLAAIKNYPFIYIMAFNHYLIPAIVGIACGTGSYFIAQYSAPVYQAQLADGALYQGDMENNLLHGFGRLNWPNGNQFTGEFVAGVMQGYGEYHGIDGEQYQGMFDQGIRHGSGELTRQDYHFSGLFEHGQPRRGEVTAKDFSYQGEIQNNQLNGEGRLTLTGGERYSGQFKDDQYHGQGRLELPTGGVYIGEFKLGQFDGVGTYTDREYKYIGQFQQGQLTGQGLFSGPNGERYKGQFDNWLYQGEGELRSANGNVFTGAFDQGYKHGPGELRFKDEQGQWQTRQGTWQYDEATDGDIMAGFDIAQAAELSLYQQASLLKAQTAQIKASDADATNVYFLGIAGDGSQAVFRREVQYVSQLMADKFPHLKANLTLMNSRDTYDSVPLATHTSVKLALEAIAEKMDKDKDVLFLFATSHGSQDHVFYINQPGFNLPGVSAEQLANTLNELELKKKILVVSACYSGGFIPALDDGNSVIITAASADNTSFGCADENDFTYFGRAFFEQSYSQGLDLQSAFEQATQLVSEWEQAEDFTPSNPQMHMPVTSLTWLKEWQQESETDTTFDDKSQPELEKAAQQ</sequence>
<dbReference type="Pfam" id="PF02493">
    <property type="entry name" value="MORN"/>
    <property type="match status" value="9"/>
</dbReference>
<dbReference type="PANTHER" id="PTHR23084">
    <property type="entry name" value="PHOSPHATIDYLINOSITOL-4-PHOSPHATE 5-KINASE RELATED"/>
    <property type="match status" value="1"/>
</dbReference>
<dbReference type="SUPFAM" id="SSF52129">
    <property type="entry name" value="Caspase-like"/>
    <property type="match status" value="1"/>
</dbReference>
<reference evidence="4 5" key="2">
    <citation type="submission" date="2019-01" db="EMBL/GenBank/DDBJ databases">
        <title>Motilimonas pumilus sp. nov., isolated from the gut of sea cucumber (Apostichopus japonicus).</title>
        <authorList>
            <person name="Wang F.-Q."/>
            <person name="Ren L.-H."/>
            <person name="Lin Y.-W."/>
            <person name="Sun G.-H."/>
            <person name="Du Z.-J."/>
            <person name="Zhao J.-X."/>
            <person name="Liu X.-J."/>
            <person name="Liu L.-J."/>
        </authorList>
    </citation>
    <scope>NUCLEOTIDE SEQUENCE [LARGE SCALE GENOMIC DNA]</scope>
    <source>
        <strain evidence="4 5">PLHSC7-2</strain>
    </source>
</reference>
<dbReference type="InterPro" id="IPR029030">
    <property type="entry name" value="Caspase-like_dom_sf"/>
</dbReference>
<dbReference type="PROSITE" id="PS51257">
    <property type="entry name" value="PROKAR_LIPOPROTEIN"/>
    <property type="match status" value="1"/>
</dbReference>
<keyword evidence="3" id="KW-1133">Transmembrane helix</keyword>
<dbReference type="EMBL" id="QZCH01000001">
    <property type="protein sequence ID" value="RJG51172.1"/>
    <property type="molecule type" value="Genomic_DNA"/>
</dbReference>
<feature type="transmembrane region" description="Helical" evidence="3">
    <location>
        <begin position="12"/>
        <end position="37"/>
    </location>
</feature>